<sequence>MIHIKSGSLKIPWSMKIPMINVSPKTKSFQLWGYSNA</sequence>
<gene>
    <name evidence="1" type="ORF">METZ01_LOCUS304547</name>
</gene>
<dbReference type="AlphaFoldDB" id="A0A382MRP8"/>
<dbReference type="EMBL" id="UINC01095530">
    <property type="protein sequence ID" value="SVC51693.1"/>
    <property type="molecule type" value="Genomic_DNA"/>
</dbReference>
<name>A0A382MRP8_9ZZZZ</name>
<accession>A0A382MRP8</accession>
<proteinExistence type="predicted"/>
<evidence type="ECO:0000313" key="1">
    <source>
        <dbReference type="EMBL" id="SVC51693.1"/>
    </source>
</evidence>
<protein>
    <submittedName>
        <fullName evidence="1">Uncharacterized protein</fullName>
    </submittedName>
</protein>
<organism evidence="1">
    <name type="scientific">marine metagenome</name>
    <dbReference type="NCBI Taxonomy" id="408172"/>
    <lineage>
        <taxon>unclassified sequences</taxon>
        <taxon>metagenomes</taxon>
        <taxon>ecological metagenomes</taxon>
    </lineage>
</organism>
<reference evidence="1" key="1">
    <citation type="submission" date="2018-05" db="EMBL/GenBank/DDBJ databases">
        <authorList>
            <person name="Lanie J.A."/>
            <person name="Ng W.-L."/>
            <person name="Kazmierczak K.M."/>
            <person name="Andrzejewski T.M."/>
            <person name="Davidsen T.M."/>
            <person name="Wayne K.J."/>
            <person name="Tettelin H."/>
            <person name="Glass J.I."/>
            <person name="Rusch D."/>
            <person name="Podicherti R."/>
            <person name="Tsui H.-C.T."/>
            <person name="Winkler M.E."/>
        </authorList>
    </citation>
    <scope>NUCLEOTIDE SEQUENCE</scope>
</reference>
<feature type="non-terminal residue" evidence="1">
    <location>
        <position position="37"/>
    </location>
</feature>